<name>A0A917YVU3_9ALTE</name>
<dbReference type="InterPro" id="IPR038283">
    <property type="entry name" value="Channel_colicin_C_sf"/>
</dbReference>
<keyword evidence="1" id="KW-1133">Transmembrane helix</keyword>
<dbReference type="Proteomes" id="UP000606935">
    <property type="component" value="Unassembled WGS sequence"/>
</dbReference>
<comment type="caution">
    <text evidence="2">The sequence shown here is derived from an EMBL/GenBank/DDBJ whole genome shotgun (WGS) entry which is preliminary data.</text>
</comment>
<dbReference type="Gene3D" id="1.10.490.30">
    <property type="entry name" value="Colicin"/>
    <property type="match status" value="1"/>
</dbReference>
<evidence type="ECO:0000313" key="3">
    <source>
        <dbReference type="Proteomes" id="UP000606935"/>
    </source>
</evidence>
<accession>A0A917YVU3</accession>
<dbReference type="EMBL" id="BMLS01000001">
    <property type="protein sequence ID" value="GGO66141.1"/>
    <property type="molecule type" value="Genomic_DNA"/>
</dbReference>
<sequence>MSEILLCNRSLTPQALLFQCGINIEQISTASCARPDVMAANMPYLLNADEPSRSILNQLAAKPVAEELTKLSLALGGDNVVALADVTAKLHEYNIGLIGASTSVYAERVGGFAKSVQTYQNAVMEFRQAIETKSPLRAALKQKAHIAYQAMQRQFGNELKVVNAQVRSRRGTPLSNPKRATDIATSSRTVAKLDVMSQVQANNLVKLTKHAKVLGNGLAVIDFGTRVGNVHNSYRSGGHWERELFIESTSFAASASAGIIAVNAGGAALSLLMVATPVGWVGLIIGGLVVAGSAAALSIEVNNAVKESSGTWYDKILAAIGAK</sequence>
<keyword evidence="1" id="KW-0472">Membrane</keyword>
<feature type="transmembrane region" description="Helical" evidence="1">
    <location>
        <begin position="280"/>
        <end position="299"/>
    </location>
</feature>
<organism evidence="2 3">
    <name type="scientific">Bowmanella pacifica</name>
    <dbReference type="NCBI Taxonomy" id="502051"/>
    <lineage>
        <taxon>Bacteria</taxon>
        <taxon>Pseudomonadati</taxon>
        <taxon>Pseudomonadota</taxon>
        <taxon>Gammaproteobacteria</taxon>
        <taxon>Alteromonadales</taxon>
        <taxon>Alteromonadaceae</taxon>
        <taxon>Bowmanella</taxon>
    </lineage>
</organism>
<evidence type="ECO:0000313" key="2">
    <source>
        <dbReference type="EMBL" id="GGO66141.1"/>
    </source>
</evidence>
<protein>
    <submittedName>
        <fullName evidence="2">Uncharacterized protein</fullName>
    </submittedName>
</protein>
<keyword evidence="1" id="KW-0812">Transmembrane</keyword>
<evidence type="ECO:0000256" key="1">
    <source>
        <dbReference type="SAM" id="Phobius"/>
    </source>
</evidence>
<proteinExistence type="predicted"/>
<gene>
    <name evidence="2" type="ORF">GCM10010982_09640</name>
</gene>
<reference evidence="2" key="1">
    <citation type="journal article" date="2014" name="Int. J. Syst. Evol. Microbiol.">
        <title>Complete genome sequence of Corynebacterium casei LMG S-19264T (=DSM 44701T), isolated from a smear-ripened cheese.</title>
        <authorList>
            <consortium name="US DOE Joint Genome Institute (JGI-PGF)"/>
            <person name="Walter F."/>
            <person name="Albersmeier A."/>
            <person name="Kalinowski J."/>
            <person name="Ruckert C."/>
        </authorList>
    </citation>
    <scope>NUCLEOTIDE SEQUENCE</scope>
    <source>
        <strain evidence="2">CGMCC 1.7086</strain>
    </source>
</reference>
<reference evidence="2" key="2">
    <citation type="submission" date="2020-09" db="EMBL/GenBank/DDBJ databases">
        <authorList>
            <person name="Sun Q."/>
            <person name="Zhou Y."/>
        </authorList>
    </citation>
    <scope>NUCLEOTIDE SEQUENCE</scope>
    <source>
        <strain evidence="2">CGMCC 1.7086</strain>
    </source>
</reference>
<feature type="transmembrane region" description="Helical" evidence="1">
    <location>
        <begin position="251"/>
        <end position="274"/>
    </location>
</feature>
<dbReference type="AlphaFoldDB" id="A0A917YVU3"/>
<dbReference type="RefSeq" id="WP_188691035.1">
    <property type="nucleotide sequence ID" value="NZ_BMLS01000001.1"/>
</dbReference>
<keyword evidence="3" id="KW-1185">Reference proteome</keyword>